<keyword evidence="3 10" id="KW-0949">S-adenosyl-L-methionine</keyword>
<feature type="binding site" evidence="10">
    <location>
        <position position="244"/>
    </location>
    <ligand>
        <name>substrate</name>
    </ligand>
</feature>
<keyword evidence="5 10" id="KW-0862">Zinc</keyword>
<comment type="catalytic activity">
    <reaction evidence="10">
        <text>5-amino-1-(5-phospho-beta-D-ribosyl)imidazole + S-adenosyl-L-methionine = 4-amino-2-methyl-5-(phosphooxymethyl)pyrimidine + CO + 5'-deoxyadenosine + formate + L-methionine + 3 H(+)</text>
        <dbReference type="Rhea" id="RHEA:24840"/>
        <dbReference type="ChEBI" id="CHEBI:15378"/>
        <dbReference type="ChEBI" id="CHEBI:15740"/>
        <dbReference type="ChEBI" id="CHEBI:17245"/>
        <dbReference type="ChEBI" id="CHEBI:17319"/>
        <dbReference type="ChEBI" id="CHEBI:57844"/>
        <dbReference type="ChEBI" id="CHEBI:58354"/>
        <dbReference type="ChEBI" id="CHEBI:59789"/>
        <dbReference type="ChEBI" id="CHEBI:137981"/>
        <dbReference type="EC" id="4.1.99.17"/>
    </reaction>
</comment>
<evidence type="ECO:0000256" key="9">
    <source>
        <dbReference type="ARBA" id="ARBA00023239"/>
    </source>
</evidence>
<accession>A0ABU9JE62</accession>
<dbReference type="HAMAP" id="MF_00089">
    <property type="entry name" value="ThiC"/>
    <property type="match status" value="1"/>
</dbReference>
<feature type="binding site" evidence="10">
    <location>
        <position position="594"/>
    </location>
    <ligand>
        <name>[4Fe-4S] cluster</name>
        <dbReference type="ChEBI" id="CHEBI:49883"/>
        <note>4Fe-4S-S-AdoMet</note>
    </ligand>
</feature>
<sequence length="663" mass="74390">MSTHVSDTTKSSRREQRSSAQTFIDNLKGMAHPNSRRIFIQGSRPDIRVPLREIQLADTFVGGTKEDPRFEPNEPVPVYDTSGLYGEEAAPIDVRRGLPRLRENWVLERDDTEALEGLSSVFTQERLADEGLDHLRFEHLPSARRAKPGRRVTQLHYARAGIVTPEMEFIALRENMGRERVRSELLRTQHPGQGFGARLPENITPEFVRDEVAAGRAIIPCNINHPEAEPMIIGRNFLVKINANIGNSAVTSSIEEEVEKLVWSTRWGADTVMDLSTGRYIHETREWILRNSPVPIGTVPIYQALEKTGGIAEDLTWELFRDTLLEQAEQGVDYFTIHAGVLLRFVPMTAKRLTGIVSRGGSIMAKWCLSHHKENFLYEHFREICEICAAYDVSLSLGDGLRPGSVYDANDEAQFAELRTLGELTRIAWEYDVQVMIEGPGHVPMHMIERNMTEQLEHCHEAPFYTLGPLTTDIAPGYDHFTSGIGAALIGWYGCAMLCYVTPKEHLGLPNKEDVKQGLITYKIAAHAADLAKGHPGAQIRDNAMSKARFEFRWEDQFNLALDPDTARAYHDETLPQESGKVAHFCSMCGPKFCSMKITQDVRDYAAKLEAVEIKMVGMDGQQERVVAEVENGMARMAETFKETGGEIYHQAATLKQAAGEEA</sequence>
<evidence type="ECO:0000256" key="6">
    <source>
        <dbReference type="ARBA" id="ARBA00022977"/>
    </source>
</evidence>
<evidence type="ECO:0000256" key="3">
    <source>
        <dbReference type="ARBA" id="ARBA00022691"/>
    </source>
</evidence>
<reference evidence="13 14" key="1">
    <citation type="submission" date="2024-01" db="EMBL/GenBank/DDBJ databases">
        <title>Horizontal gene transfer in Aeromonas trota.</title>
        <authorList>
            <person name="Otero Olarra J.E."/>
            <person name="Perez Valdespino A."/>
        </authorList>
    </citation>
    <scope>NUCLEOTIDE SEQUENCE [LARGE SCALE GENOMIC DNA]</scope>
    <source>
        <strain evidence="13 14">9.1</strain>
    </source>
</reference>
<feature type="region of interest" description="Disordered" evidence="11">
    <location>
        <begin position="63"/>
        <end position="82"/>
    </location>
</feature>
<feature type="binding site" evidence="10">
    <location>
        <begin position="358"/>
        <end position="360"/>
    </location>
    <ligand>
        <name>substrate</name>
    </ligand>
</feature>
<dbReference type="RefSeq" id="WP_342017531.1">
    <property type="nucleotide sequence ID" value="NZ_JAVTII010000004.1"/>
</dbReference>
<dbReference type="PANTHER" id="PTHR30557">
    <property type="entry name" value="THIAMINE BIOSYNTHESIS PROTEIN THIC"/>
    <property type="match status" value="1"/>
</dbReference>
<dbReference type="InterPro" id="IPR002817">
    <property type="entry name" value="ThiC/BzaA/B"/>
</dbReference>
<feature type="binding site" evidence="10">
    <location>
        <position position="586"/>
    </location>
    <ligand>
        <name>[4Fe-4S] cluster</name>
        <dbReference type="ChEBI" id="CHEBI:49883"/>
        <note>4Fe-4S-S-AdoMet</note>
    </ligand>
</feature>
<dbReference type="Proteomes" id="UP001491613">
    <property type="component" value="Unassembled WGS sequence"/>
</dbReference>
<feature type="domain" description="ThiC-associated" evidence="12">
    <location>
        <begin position="32"/>
        <end position="113"/>
    </location>
</feature>
<proteinExistence type="inferred from homology"/>
<comment type="pathway">
    <text evidence="10">Cofactor biosynthesis; thiamine diphosphate biosynthesis.</text>
</comment>
<comment type="similarity">
    <text evidence="10">Belongs to the ThiC family.</text>
</comment>
<evidence type="ECO:0000256" key="4">
    <source>
        <dbReference type="ARBA" id="ARBA00022723"/>
    </source>
</evidence>
<feature type="binding site" evidence="10">
    <location>
        <position position="273"/>
    </location>
    <ligand>
        <name>substrate</name>
    </ligand>
</feature>
<dbReference type="SFLD" id="SFLDS00113">
    <property type="entry name" value="Radical_SAM_Phosphomethylpyrim"/>
    <property type="match status" value="1"/>
</dbReference>
<evidence type="ECO:0000256" key="2">
    <source>
        <dbReference type="ARBA" id="ARBA00022485"/>
    </source>
</evidence>
<dbReference type="NCBIfam" id="TIGR00190">
    <property type="entry name" value="thiC"/>
    <property type="match status" value="1"/>
</dbReference>
<feature type="binding site" evidence="10">
    <location>
        <position position="465"/>
    </location>
    <ligand>
        <name>substrate</name>
    </ligand>
</feature>
<keyword evidence="9 10" id="KW-0456">Lyase</keyword>
<organism evidence="13 14">
    <name type="scientific">Aeromonas enteropelogenes</name>
    <name type="common">Aeromonas trota</name>
    <dbReference type="NCBI Taxonomy" id="29489"/>
    <lineage>
        <taxon>Bacteria</taxon>
        <taxon>Pseudomonadati</taxon>
        <taxon>Pseudomonadota</taxon>
        <taxon>Gammaproteobacteria</taxon>
        <taxon>Aeromonadales</taxon>
        <taxon>Aeromonadaceae</taxon>
        <taxon>Aeromonas</taxon>
    </lineage>
</organism>
<keyword evidence="2 10" id="KW-0004">4Fe-4S</keyword>
<dbReference type="Gene3D" id="6.10.250.620">
    <property type="match status" value="1"/>
</dbReference>
<dbReference type="Pfam" id="PF01964">
    <property type="entry name" value="ThiC_Rad_SAM"/>
    <property type="match status" value="1"/>
</dbReference>
<feature type="binding site" evidence="10">
    <location>
        <position position="438"/>
    </location>
    <ligand>
        <name>substrate</name>
    </ligand>
</feature>
<keyword evidence="14" id="KW-1185">Reference proteome</keyword>
<evidence type="ECO:0000256" key="8">
    <source>
        <dbReference type="ARBA" id="ARBA00023014"/>
    </source>
</evidence>
<dbReference type="SFLD" id="SFLDG01114">
    <property type="entry name" value="phosphomethylpyrimidine_syntha"/>
    <property type="match status" value="1"/>
</dbReference>
<keyword evidence="4 10" id="KW-0479">Metal-binding</keyword>
<comment type="function">
    <text evidence="1 10">Catalyzes the synthesis of the hydroxymethylpyrimidine phosphate (HMP-P) moiety of thiamine from aminoimidazole ribotide (AIR) in a radical S-adenosyl-L-methionine (SAM)-dependent reaction.</text>
</comment>
<keyword evidence="8 10" id="KW-0411">Iron-sulfur</keyword>
<protein>
    <recommendedName>
        <fullName evidence="10">Phosphomethylpyrimidine synthase</fullName>
        <ecNumber evidence="10">4.1.99.17</ecNumber>
    </recommendedName>
    <alternativeName>
        <fullName evidence="10">Hydroxymethylpyrimidine phosphate synthase</fullName>
        <shortName evidence="10">HMP-P synthase</shortName>
        <shortName evidence="10">HMP-phosphate synthase</shortName>
        <shortName evidence="10">HMPP synthase</shortName>
    </alternativeName>
    <alternativeName>
        <fullName evidence="10">Thiamine biosynthesis protein ThiC</fullName>
    </alternativeName>
</protein>
<dbReference type="PANTHER" id="PTHR30557:SF1">
    <property type="entry name" value="PHOSPHOMETHYLPYRIMIDINE SYNTHASE, CHLOROPLASTIC"/>
    <property type="match status" value="1"/>
</dbReference>
<feature type="binding site" evidence="10">
    <location>
        <begin position="399"/>
        <end position="402"/>
    </location>
    <ligand>
        <name>substrate</name>
    </ligand>
</feature>
<feature type="binding site" evidence="10">
    <location>
        <position position="589"/>
    </location>
    <ligand>
        <name>[4Fe-4S] cluster</name>
        <dbReference type="ChEBI" id="CHEBI:49883"/>
        <note>4Fe-4S-S-AdoMet</note>
    </ligand>
</feature>
<dbReference type="GO" id="GO:0070284">
    <property type="term" value="F:phosphomethylpyrimidine synthase activity"/>
    <property type="evidence" value="ECO:0007669"/>
    <property type="project" value="UniProtKB-EC"/>
</dbReference>
<evidence type="ECO:0000256" key="1">
    <source>
        <dbReference type="ARBA" id="ARBA00003175"/>
    </source>
</evidence>
<evidence type="ECO:0000313" key="14">
    <source>
        <dbReference type="Proteomes" id="UP001491613"/>
    </source>
</evidence>
<evidence type="ECO:0000259" key="12">
    <source>
        <dbReference type="Pfam" id="PF13667"/>
    </source>
</evidence>
<name>A0ABU9JE62_AEREN</name>
<dbReference type="InterPro" id="IPR038521">
    <property type="entry name" value="ThiC/Bza_core_dom"/>
</dbReference>
<dbReference type="EMBL" id="JAZDDP010000004">
    <property type="protein sequence ID" value="MEL3919929.1"/>
    <property type="molecule type" value="Genomic_DNA"/>
</dbReference>
<dbReference type="InterPro" id="IPR037509">
    <property type="entry name" value="ThiC"/>
</dbReference>
<comment type="caution">
    <text evidence="13">The sequence shown here is derived from an EMBL/GenBank/DDBJ whole genome shotgun (WGS) entry which is preliminary data.</text>
</comment>
<dbReference type="Pfam" id="PF13667">
    <property type="entry name" value="ThiC-associated"/>
    <property type="match status" value="1"/>
</dbReference>
<keyword evidence="7 10" id="KW-0408">Iron</keyword>
<dbReference type="NCBIfam" id="NF006763">
    <property type="entry name" value="PRK09284.1"/>
    <property type="match status" value="1"/>
</dbReference>
<dbReference type="NCBIfam" id="NF009895">
    <property type="entry name" value="PRK13352.1"/>
    <property type="match status" value="1"/>
</dbReference>
<comment type="cofactor">
    <cofactor evidence="10">
        <name>[4Fe-4S] cluster</name>
        <dbReference type="ChEBI" id="CHEBI:49883"/>
    </cofactor>
    <text evidence="10">Binds 1 [4Fe-4S] cluster per subunit. The cluster is coordinated with 3 cysteines and an exchangeable S-adenosyl-L-methionine.</text>
</comment>
<gene>
    <name evidence="10 13" type="primary">thiC</name>
    <name evidence="13" type="ORF">V1482_10940</name>
</gene>
<keyword evidence="6 10" id="KW-0784">Thiamine biosynthesis</keyword>
<dbReference type="Gene3D" id="3.20.20.540">
    <property type="entry name" value="Radical SAM ThiC family, central domain"/>
    <property type="match status" value="1"/>
</dbReference>
<feature type="binding site" evidence="10">
    <location>
        <position position="506"/>
    </location>
    <ligand>
        <name>Zn(2+)</name>
        <dbReference type="ChEBI" id="CHEBI:29105"/>
    </ligand>
</feature>
<evidence type="ECO:0000256" key="5">
    <source>
        <dbReference type="ARBA" id="ARBA00022833"/>
    </source>
</evidence>
<comment type="subunit">
    <text evidence="10">Homodimer.</text>
</comment>
<evidence type="ECO:0000256" key="10">
    <source>
        <dbReference type="HAMAP-Rule" id="MF_00089"/>
    </source>
</evidence>
<feature type="binding site" evidence="10">
    <location>
        <position position="302"/>
    </location>
    <ligand>
        <name>substrate</name>
    </ligand>
</feature>
<feature type="binding site" evidence="10">
    <location>
        <position position="338"/>
    </location>
    <ligand>
        <name>substrate</name>
    </ligand>
</feature>
<feature type="binding site" evidence="10">
    <location>
        <position position="442"/>
    </location>
    <ligand>
        <name>Zn(2+)</name>
        <dbReference type="ChEBI" id="CHEBI:29105"/>
    </ligand>
</feature>
<evidence type="ECO:0000256" key="7">
    <source>
        <dbReference type="ARBA" id="ARBA00023004"/>
    </source>
</evidence>
<dbReference type="SFLD" id="SFLDF00407">
    <property type="entry name" value="phosphomethylpyrimidine_syntha"/>
    <property type="match status" value="1"/>
</dbReference>
<dbReference type="InterPro" id="IPR025747">
    <property type="entry name" value="ThiC-associated_dom"/>
</dbReference>
<evidence type="ECO:0000313" key="13">
    <source>
        <dbReference type="EMBL" id="MEL3919929.1"/>
    </source>
</evidence>
<dbReference type="EC" id="4.1.99.17" evidence="10"/>
<evidence type="ECO:0000256" key="11">
    <source>
        <dbReference type="SAM" id="MobiDB-lite"/>
    </source>
</evidence>